<evidence type="ECO:0000313" key="3">
    <source>
        <dbReference type="Proteomes" id="UP000250235"/>
    </source>
</evidence>
<dbReference type="AlphaFoldDB" id="A0A2Z7BIX9"/>
<organism evidence="2 3">
    <name type="scientific">Dorcoceras hygrometricum</name>
    <dbReference type="NCBI Taxonomy" id="472368"/>
    <lineage>
        <taxon>Eukaryota</taxon>
        <taxon>Viridiplantae</taxon>
        <taxon>Streptophyta</taxon>
        <taxon>Embryophyta</taxon>
        <taxon>Tracheophyta</taxon>
        <taxon>Spermatophyta</taxon>
        <taxon>Magnoliopsida</taxon>
        <taxon>eudicotyledons</taxon>
        <taxon>Gunneridae</taxon>
        <taxon>Pentapetalae</taxon>
        <taxon>asterids</taxon>
        <taxon>lamiids</taxon>
        <taxon>Lamiales</taxon>
        <taxon>Gesneriaceae</taxon>
        <taxon>Didymocarpoideae</taxon>
        <taxon>Trichosporeae</taxon>
        <taxon>Loxocarpinae</taxon>
        <taxon>Dorcoceras</taxon>
    </lineage>
</organism>
<feature type="compositionally biased region" description="Polar residues" evidence="1">
    <location>
        <begin position="76"/>
        <end position="85"/>
    </location>
</feature>
<name>A0A2Z7BIX9_9LAMI</name>
<evidence type="ECO:0000256" key="1">
    <source>
        <dbReference type="SAM" id="MobiDB-lite"/>
    </source>
</evidence>
<sequence>MALQLLTTKRPKQVAVSTAAPAQVRSKTSSDADKVPLDTLANTVGERIKLVKPKPAVEENSISKELPLVVRKESEQPAQQSNASGSGMLHEAVDKHQADFDTAAPSANYDHICIRFLEKELKEIIKQHRSQRFQADLTLLVLESSATGYFYDDIPLITWTEARIVSKQGTNATAPETEEKSAQAERQRVLAIENQTQSKLAQEEETSMIEQQA</sequence>
<evidence type="ECO:0000313" key="2">
    <source>
        <dbReference type="EMBL" id="KZV32088.1"/>
    </source>
</evidence>
<dbReference type="Proteomes" id="UP000250235">
    <property type="component" value="Unassembled WGS sequence"/>
</dbReference>
<feature type="compositionally biased region" description="Basic and acidic residues" evidence="1">
    <location>
        <begin position="177"/>
        <end position="188"/>
    </location>
</feature>
<feature type="region of interest" description="Disordered" evidence="1">
    <location>
        <begin position="1"/>
        <end position="38"/>
    </location>
</feature>
<keyword evidence="3" id="KW-1185">Reference proteome</keyword>
<proteinExistence type="predicted"/>
<feature type="region of interest" description="Disordered" evidence="1">
    <location>
        <begin position="170"/>
        <end position="213"/>
    </location>
</feature>
<protein>
    <submittedName>
        <fullName evidence="2">Uncharacterized protein</fullName>
    </submittedName>
</protein>
<accession>A0A2Z7BIX9</accession>
<gene>
    <name evidence="2" type="ORF">F511_32980</name>
</gene>
<dbReference type="EMBL" id="KV006941">
    <property type="protein sequence ID" value="KZV32088.1"/>
    <property type="molecule type" value="Genomic_DNA"/>
</dbReference>
<feature type="region of interest" description="Disordered" evidence="1">
    <location>
        <begin position="69"/>
        <end position="90"/>
    </location>
</feature>
<reference evidence="2 3" key="1">
    <citation type="journal article" date="2015" name="Proc. Natl. Acad. Sci. U.S.A.">
        <title>The resurrection genome of Boea hygrometrica: A blueprint for survival of dehydration.</title>
        <authorList>
            <person name="Xiao L."/>
            <person name="Yang G."/>
            <person name="Zhang L."/>
            <person name="Yang X."/>
            <person name="Zhao S."/>
            <person name="Ji Z."/>
            <person name="Zhou Q."/>
            <person name="Hu M."/>
            <person name="Wang Y."/>
            <person name="Chen M."/>
            <person name="Xu Y."/>
            <person name="Jin H."/>
            <person name="Xiao X."/>
            <person name="Hu G."/>
            <person name="Bao F."/>
            <person name="Hu Y."/>
            <person name="Wan P."/>
            <person name="Li L."/>
            <person name="Deng X."/>
            <person name="Kuang T."/>
            <person name="Xiang C."/>
            <person name="Zhu J.K."/>
            <person name="Oliver M.J."/>
            <person name="He Y."/>
        </authorList>
    </citation>
    <scope>NUCLEOTIDE SEQUENCE [LARGE SCALE GENOMIC DNA]</scope>
    <source>
        <strain evidence="3">cv. XS01</strain>
    </source>
</reference>